<evidence type="ECO:0000256" key="1">
    <source>
        <dbReference type="ARBA" id="ARBA00001163"/>
    </source>
</evidence>
<comment type="catalytic activity">
    <reaction evidence="1">
        <text>5-hydroxy-2-oxo-4-ureido-2,5-dihydro-1H-imidazole-5-carboxylate + H(+) = (S)-allantoin + CO2</text>
        <dbReference type="Rhea" id="RHEA:26301"/>
        <dbReference type="ChEBI" id="CHEBI:15378"/>
        <dbReference type="ChEBI" id="CHEBI:15678"/>
        <dbReference type="ChEBI" id="CHEBI:16526"/>
        <dbReference type="ChEBI" id="CHEBI:58639"/>
        <dbReference type="EC" id="4.1.1.97"/>
    </reaction>
</comment>
<sequence>MKYKLSELNQMSHEAFVDALGWVFEDSPWVAQKTWMKRPFANVTSLHQTMIKVVQEASLDKQLALIRAHPDLATKVKMSASSVQEQAAAGLDQLTSAECDRFHFLNQAYKDKFDFPFIIAVKNHTKESILKAFDTRLKNTLEEELKLSLSEINQIARFRLLEIRIT</sequence>
<dbReference type="PANTHER" id="PTHR43466:SF1">
    <property type="entry name" value="2-OXO-4-HYDROXY-4-CARBOXY-5-UREIDOIMIDAZOLINE DECARBOXYLASE-RELATED"/>
    <property type="match status" value="1"/>
</dbReference>
<dbReference type="EC" id="4.1.1.97" evidence="3"/>
<organism evidence="8 9">
    <name type="scientific">Funiculus sociatus GB2-A5</name>
    <dbReference type="NCBI Taxonomy" id="2933946"/>
    <lineage>
        <taxon>Bacteria</taxon>
        <taxon>Bacillati</taxon>
        <taxon>Cyanobacteriota</taxon>
        <taxon>Cyanophyceae</taxon>
        <taxon>Coleofasciculales</taxon>
        <taxon>Coleofasciculaceae</taxon>
        <taxon>Funiculus</taxon>
    </lineage>
</organism>
<keyword evidence="6 8" id="KW-0456">Lyase</keyword>
<evidence type="ECO:0000313" key="8">
    <source>
        <dbReference type="EMBL" id="MEP0867654.1"/>
    </source>
</evidence>
<accession>A0ABV0JWZ6</accession>
<proteinExistence type="predicted"/>
<reference evidence="8 9" key="1">
    <citation type="submission" date="2022-04" db="EMBL/GenBank/DDBJ databases">
        <title>Positive selection, recombination, and allopatry shape intraspecific diversity of widespread and dominant cyanobacteria.</title>
        <authorList>
            <person name="Wei J."/>
            <person name="Shu W."/>
            <person name="Hu C."/>
        </authorList>
    </citation>
    <scope>NUCLEOTIDE SEQUENCE [LARGE SCALE GENOMIC DNA]</scope>
    <source>
        <strain evidence="8 9">GB2-A5</strain>
    </source>
</reference>
<protein>
    <recommendedName>
        <fullName evidence="3">2-oxo-4-hydroxy-4-carboxy-5-ureidoimidazoline decarboxylase</fullName>
        <ecNumber evidence="3">4.1.1.97</ecNumber>
    </recommendedName>
</protein>
<dbReference type="SUPFAM" id="SSF158694">
    <property type="entry name" value="UraD-Like"/>
    <property type="match status" value="1"/>
</dbReference>
<gene>
    <name evidence="8" type="primary">uraD</name>
    <name evidence="8" type="ORF">NDI37_24710</name>
</gene>
<evidence type="ECO:0000256" key="6">
    <source>
        <dbReference type="ARBA" id="ARBA00023239"/>
    </source>
</evidence>
<dbReference type="Gene3D" id="1.10.3330.10">
    <property type="entry name" value="Oxo-4-hydroxy-4-carboxy-5-ureidoimidazoline decarboxylase"/>
    <property type="match status" value="1"/>
</dbReference>
<dbReference type="RefSeq" id="WP_190427120.1">
    <property type="nucleotide sequence ID" value="NZ_JAMPKK010000081.1"/>
</dbReference>
<evidence type="ECO:0000313" key="9">
    <source>
        <dbReference type="Proteomes" id="UP001442494"/>
    </source>
</evidence>
<dbReference type="EMBL" id="JAMPKK010000081">
    <property type="protein sequence ID" value="MEP0867654.1"/>
    <property type="molecule type" value="Genomic_DNA"/>
</dbReference>
<evidence type="ECO:0000256" key="3">
    <source>
        <dbReference type="ARBA" id="ARBA00012257"/>
    </source>
</evidence>
<feature type="domain" description="Oxo-4-hydroxy-4-carboxy-5-ureidoimidazoline decarboxylase" evidence="7">
    <location>
        <begin position="9"/>
        <end position="160"/>
    </location>
</feature>
<keyword evidence="9" id="KW-1185">Reference proteome</keyword>
<evidence type="ECO:0000256" key="4">
    <source>
        <dbReference type="ARBA" id="ARBA00022631"/>
    </source>
</evidence>
<evidence type="ECO:0000256" key="5">
    <source>
        <dbReference type="ARBA" id="ARBA00022793"/>
    </source>
</evidence>
<comment type="pathway">
    <text evidence="2">Purine metabolism; urate degradation; (S)-allantoin from urate: step 3/3.</text>
</comment>
<dbReference type="InterPro" id="IPR017580">
    <property type="entry name" value="OHCU_decarboxylase-1"/>
</dbReference>
<keyword evidence="4" id="KW-0659">Purine metabolism</keyword>
<comment type="caution">
    <text evidence="8">The sequence shown here is derived from an EMBL/GenBank/DDBJ whole genome shotgun (WGS) entry which is preliminary data.</text>
</comment>
<dbReference type="Pfam" id="PF09349">
    <property type="entry name" value="OHCU_decarbox"/>
    <property type="match status" value="1"/>
</dbReference>
<dbReference type="InterPro" id="IPR036778">
    <property type="entry name" value="OHCU_decarboxylase_sf"/>
</dbReference>
<evidence type="ECO:0000259" key="7">
    <source>
        <dbReference type="Pfam" id="PF09349"/>
    </source>
</evidence>
<dbReference type="GO" id="GO:0051997">
    <property type="term" value="F:2-oxo-4-hydroxy-4-carboxy-5-ureidoimidazoline decarboxylase activity"/>
    <property type="evidence" value="ECO:0007669"/>
    <property type="project" value="UniProtKB-EC"/>
</dbReference>
<dbReference type="InterPro" id="IPR018020">
    <property type="entry name" value="OHCU_decarboxylase"/>
</dbReference>
<dbReference type="Proteomes" id="UP001442494">
    <property type="component" value="Unassembled WGS sequence"/>
</dbReference>
<name>A0ABV0JWZ6_9CYAN</name>
<keyword evidence="5" id="KW-0210">Decarboxylase</keyword>
<dbReference type="PANTHER" id="PTHR43466">
    <property type="entry name" value="2-OXO-4-HYDROXY-4-CARBOXY-5-UREIDOIMIDAZOLINE DECARBOXYLASE-RELATED"/>
    <property type="match status" value="1"/>
</dbReference>
<dbReference type="NCBIfam" id="TIGR03164">
    <property type="entry name" value="UHCUDC"/>
    <property type="match status" value="1"/>
</dbReference>
<evidence type="ECO:0000256" key="2">
    <source>
        <dbReference type="ARBA" id="ARBA00004754"/>
    </source>
</evidence>